<dbReference type="InterPro" id="IPR002300">
    <property type="entry name" value="aa-tRNA-synth_Ia"/>
</dbReference>
<feature type="domain" description="Aminoacyl-tRNA synthetase class Ia" evidence="11">
    <location>
        <begin position="431"/>
        <end position="587"/>
    </location>
</feature>
<dbReference type="Gene3D" id="1.10.730.10">
    <property type="entry name" value="Isoleucyl-tRNA Synthetase, Domain 1"/>
    <property type="match status" value="2"/>
</dbReference>
<dbReference type="PROSITE" id="PS00178">
    <property type="entry name" value="AA_TRNA_LIGASE_I"/>
    <property type="match status" value="1"/>
</dbReference>
<feature type="domain" description="Methionyl/Valyl/Leucyl/Isoleucyl-tRNA synthetase anticodon-binding" evidence="12">
    <location>
        <begin position="714"/>
        <end position="839"/>
    </location>
</feature>
<evidence type="ECO:0000256" key="6">
    <source>
        <dbReference type="ARBA" id="ARBA00022917"/>
    </source>
</evidence>
<dbReference type="InterPro" id="IPR013155">
    <property type="entry name" value="M/V/L/I-tRNA-synth_anticd-bd"/>
</dbReference>
<dbReference type="FunFam" id="1.10.730.10:FF:000002">
    <property type="entry name" value="Leucine--tRNA ligase"/>
    <property type="match status" value="1"/>
</dbReference>
<dbReference type="Gene3D" id="2.20.28.290">
    <property type="match status" value="1"/>
</dbReference>
<keyword evidence="16" id="KW-1185">Reference proteome</keyword>
<dbReference type="EMBL" id="JACIEZ010000012">
    <property type="protein sequence ID" value="MBB4066842.1"/>
    <property type="molecule type" value="Genomic_DNA"/>
</dbReference>
<dbReference type="PANTHER" id="PTHR43740:SF2">
    <property type="entry name" value="LEUCINE--TRNA LIGASE, MITOCHONDRIAL"/>
    <property type="match status" value="1"/>
</dbReference>
<dbReference type="FunFam" id="3.40.50.620:FF:000003">
    <property type="entry name" value="Leucine--tRNA ligase"/>
    <property type="match status" value="1"/>
</dbReference>
<evidence type="ECO:0000256" key="7">
    <source>
        <dbReference type="ARBA" id="ARBA00023146"/>
    </source>
</evidence>
<dbReference type="Pfam" id="PF13603">
    <property type="entry name" value="tRNA-synt_1_2"/>
    <property type="match status" value="1"/>
</dbReference>
<dbReference type="Gene3D" id="3.40.50.620">
    <property type="entry name" value="HUPs"/>
    <property type="match status" value="2"/>
</dbReference>
<feature type="domain" description="Leucyl-tRNA synthetase editing" evidence="14">
    <location>
        <begin position="222"/>
        <end position="411"/>
    </location>
</feature>
<dbReference type="InterPro" id="IPR002302">
    <property type="entry name" value="Leu-tRNA-ligase"/>
</dbReference>
<dbReference type="GO" id="GO:0006429">
    <property type="term" value="P:leucyl-tRNA aminoacylation"/>
    <property type="evidence" value="ECO:0007669"/>
    <property type="project" value="UniProtKB-UniRule"/>
</dbReference>
<feature type="binding site" evidence="9">
    <location>
        <position position="635"/>
    </location>
    <ligand>
        <name>ATP</name>
        <dbReference type="ChEBI" id="CHEBI:30616"/>
    </ligand>
</feature>
<dbReference type="PRINTS" id="PR00985">
    <property type="entry name" value="TRNASYNTHLEU"/>
</dbReference>
<keyword evidence="3 9" id="KW-0436">Ligase</keyword>
<dbReference type="AlphaFoldDB" id="A0A7W6JAG9"/>
<dbReference type="SUPFAM" id="SSF52374">
    <property type="entry name" value="Nucleotidylyl transferase"/>
    <property type="match status" value="1"/>
</dbReference>
<dbReference type="InterPro" id="IPR009080">
    <property type="entry name" value="tRNAsynth_Ia_anticodon-bd"/>
</dbReference>
<dbReference type="Pfam" id="PF09334">
    <property type="entry name" value="tRNA-synt_1g"/>
    <property type="match status" value="1"/>
</dbReference>
<keyword evidence="5 9" id="KW-0067">ATP-binding</keyword>
<dbReference type="SUPFAM" id="SSF47323">
    <property type="entry name" value="Anticodon-binding domain of a subclass of class I aminoacyl-tRNA synthetases"/>
    <property type="match status" value="1"/>
</dbReference>
<feature type="domain" description="Aminoacyl-tRNA synthetase class Ia" evidence="11">
    <location>
        <begin position="631"/>
        <end position="671"/>
    </location>
</feature>
<evidence type="ECO:0000256" key="1">
    <source>
        <dbReference type="ARBA" id="ARBA00005594"/>
    </source>
</evidence>
<dbReference type="GO" id="GO:0004823">
    <property type="term" value="F:leucine-tRNA ligase activity"/>
    <property type="evidence" value="ECO:0007669"/>
    <property type="project" value="UniProtKB-UniRule"/>
</dbReference>
<comment type="subcellular location">
    <subcellularLocation>
        <location evidence="9">Cytoplasm</location>
    </subcellularLocation>
</comment>
<feature type="short sequence motif" description="'KMSKS' region" evidence="9">
    <location>
        <begin position="632"/>
        <end position="636"/>
    </location>
</feature>
<dbReference type="Gene3D" id="3.90.740.10">
    <property type="entry name" value="Valyl/Leucyl/Isoleucyl-tRNA synthetase, editing domain"/>
    <property type="match status" value="1"/>
</dbReference>
<dbReference type="SUPFAM" id="SSF50677">
    <property type="entry name" value="ValRS/IleRS/LeuRS editing domain"/>
    <property type="match status" value="1"/>
</dbReference>
<sequence>MANERYNPRDAEPRWQAKWTENKVFETDNNDPREKYYVLEMFPYPSGRIHMGHVRNYAMGDVVARYKRARGYNVLHPMGWDAFGMPAENAAMKNKVHPKAWTYENIATMRGQLKSMGLSLDWSREFATCDVDYYHRQQHLFLDFLEKGLVYRKNSKVNWDPEDMTVLANEQVIDGRGWRSGALVEQRELTQWFFKITDFSQDLLDSLETLDQWPEKVRLMQRNWIGRSEGMTIRWDVVADAAASGHDEVTVYTTRPDTLFGASFLAIAADHPLAKAVSEKNEAVRQFCEECRRAGTSLAALETAEKKGIDTGVKVRHPLDPAWELPVYVANFVLMDYGTGAIFGCPSGDQRDLDFARKYDLPVVPVVMPRDGDAASFAVGDVAYDGDGVMINSRYLDGLSTEEAFEEVARRISAQTLRGAPQGERKVNFRLRDWGISRQRYWGCPIPVIHCEVCGVVPVPKKDLPVKLPDDIDFDKPGNPLDRHPTWRHVSCPCCGKDARRETDTMDTFVDSSWYFARFTAPWEKNPTDPSAANSWLPVDQYIGGIEHAILHLLYSRFFTRAMQATGHLDLKEPFKGLFTQGMVVHETYSRGEGLSREWIAPADLRIEETDGQRRAFLLESGEEVKIGSIEKMSKSKKNVVDPDDIIGSYGADTARFFVLSDSPPDRDVIWSEAGVEGAHRFVQRVWRLISEAAPQLSGVAAKPALDGEAMAISQAAHKTLKAVQNDYDKLAFNKAVARIYELVNSLAAPLTAAAAGKADEATRAALREAANILVQLVAPMTPHLAEECWSILGNEGLVATTGWPAYLEALVSENEITLPVQINGKKRAELTIARDADQNAVTSAVLALAPVQQALEGKAPKKVIVVPQRIVNIVV</sequence>
<dbReference type="GO" id="GO:0005524">
    <property type="term" value="F:ATP binding"/>
    <property type="evidence" value="ECO:0007669"/>
    <property type="project" value="UniProtKB-UniRule"/>
</dbReference>
<keyword evidence="2 9" id="KW-0963">Cytoplasm</keyword>
<evidence type="ECO:0000313" key="16">
    <source>
        <dbReference type="Proteomes" id="UP000528286"/>
    </source>
</evidence>
<protein>
    <recommendedName>
        <fullName evidence="9">Leucine--tRNA ligase</fullName>
        <ecNumber evidence="9">6.1.1.4</ecNumber>
    </recommendedName>
    <alternativeName>
        <fullName evidence="9">Leucyl-tRNA synthetase</fullName>
        <shortName evidence="9">LeuRS</shortName>
    </alternativeName>
</protein>
<dbReference type="RefSeq" id="WP_183368100.1">
    <property type="nucleotide sequence ID" value="NZ_JACIEZ010000012.1"/>
</dbReference>
<evidence type="ECO:0000259" key="13">
    <source>
        <dbReference type="Pfam" id="PF09334"/>
    </source>
</evidence>
<evidence type="ECO:0000256" key="3">
    <source>
        <dbReference type="ARBA" id="ARBA00022598"/>
    </source>
</evidence>
<dbReference type="GO" id="GO:0005829">
    <property type="term" value="C:cytosol"/>
    <property type="evidence" value="ECO:0007669"/>
    <property type="project" value="TreeGrafter"/>
</dbReference>
<evidence type="ECO:0000313" key="15">
    <source>
        <dbReference type="EMBL" id="MBB4066842.1"/>
    </source>
</evidence>
<evidence type="ECO:0000256" key="4">
    <source>
        <dbReference type="ARBA" id="ARBA00022741"/>
    </source>
</evidence>
<evidence type="ECO:0000256" key="9">
    <source>
        <dbReference type="HAMAP-Rule" id="MF_00049"/>
    </source>
</evidence>
<dbReference type="InterPro" id="IPR015413">
    <property type="entry name" value="Methionyl/Leucyl_tRNA_Synth"/>
</dbReference>
<dbReference type="EC" id="6.1.1.4" evidence="9"/>
<organism evidence="15 16">
    <name type="scientific">Gellertiella hungarica</name>
    <dbReference type="NCBI Taxonomy" id="1572859"/>
    <lineage>
        <taxon>Bacteria</taxon>
        <taxon>Pseudomonadati</taxon>
        <taxon>Pseudomonadota</taxon>
        <taxon>Alphaproteobacteria</taxon>
        <taxon>Hyphomicrobiales</taxon>
        <taxon>Rhizobiaceae</taxon>
        <taxon>Gellertiella</taxon>
    </lineage>
</organism>
<keyword evidence="4 9" id="KW-0547">Nucleotide-binding</keyword>
<dbReference type="Gene3D" id="3.10.20.590">
    <property type="match status" value="1"/>
</dbReference>
<dbReference type="Pfam" id="PF08264">
    <property type="entry name" value="Anticodon_1"/>
    <property type="match status" value="1"/>
</dbReference>
<evidence type="ECO:0000256" key="2">
    <source>
        <dbReference type="ARBA" id="ARBA00022490"/>
    </source>
</evidence>
<keyword evidence="7 9" id="KW-0030">Aminoacyl-tRNA synthetase</keyword>
<proteinExistence type="inferred from homology"/>
<dbReference type="NCBIfam" id="TIGR00396">
    <property type="entry name" value="leuS_bact"/>
    <property type="match status" value="1"/>
</dbReference>
<comment type="catalytic activity">
    <reaction evidence="8 9">
        <text>tRNA(Leu) + L-leucine + ATP = L-leucyl-tRNA(Leu) + AMP + diphosphate</text>
        <dbReference type="Rhea" id="RHEA:11688"/>
        <dbReference type="Rhea" id="RHEA-COMP:9613"/>
        <dbReference type="Rhea" id="RHEA-COMP:9622"/>
        <dbReference type="ChEBI" id="CHEBI:30616"/>
        <dbReference type="ChEBI" id="CHEBI:33019"/>
        <dbReference type="ChEBI" id="CHEBI:57427"/>
        <dbReference type="ChEBI" id="CHEBI:78442"/>
        <dbReference type="ChEBI" id="CHEBI:78494"/>
        <dbReference type="ChEBI" id="CHEBI:456215"/>
        <dbReference type="EC" id="6.1.1.4"/>
    </reaction>
</comment>
<dbReference type="Pfam" id="PF00133">
    <property type="entry name" value="tRNA-synt_1"/>
    <property type="match status" value="2"/>
</dbReference>
<reference evidence="15 16" key="1">
    <citation type="submission" date="2020-08" db="EMBL/GenBank/DDBJ databases">
        <title>Genomic Encyclopedia of Type Strains, Phase IV (KMG-IV): sequencing the most valuable type-strain genomes for metagenomic binning, comparative biology and taxonomic classification.</title>
        <authorList>
            <person name="Goeker M."/>
        </authorList>
    </citation>
    <scope>NUCLEOTIDE SEQUENCE [LARGE SCALE GENOMIC DNA]</scope>
    <source>
        <strain evidence="15 16">DSM 29853</strain>
    </source>
</reference>
<feature type="domain" description="Methionyl/Leucyl tRNA synthetase" evidence="13">
    <location>
        <begin position="38"/>
        <end position="172"/>
    </location>
</feature>
<evidence type="ECO:0000259" key="14">
    <source>
        <dbReference type="Pfam" id="PF13603"/>
    </source>
</evidence>
<dbReference type="PANTHER" id="PTHR43740">
    <property type="entry name" value="LEUCYL-TRNA SYNTHETASE"/>
    <property type="match status" value="1"/>
</dbReference>
<evidence type="ECO:0000256" key="5">
    <source>
        <dbReference type="ARBA" id="ARBA00022840"/>
    </source>
</evidence>
<accession>A0A7W6JAG9</accession>
<name>A0A7W6JAG9_9HYPH</name>
<dbReference type="InterPro" id="IPR001412">
    <property type="entry name" value="aa-tRNA-synth_I_CS"/>
</dbReference>
<comment type="caution">
    <text evidence="15">The sequence shown here is derived from an EMBL/GenBank/DDBJ whole genome shotgun (WGS) entry which is preliminary data.</text>
</comment>
<keyword evidence="6 9" id="KW-0648">Protein biosynthesis</keyword>
<gene>
    <name evidence="9" type="primary">leuS</name>
    <name evidence="15" type="ORF">GGR23_004069</name>
</gene>
<feature type="short sequence motif" description="'HIGH' region" evidence="9">
    <location>
        <begin position="43"/>
        <end position="53"/>
    </location>
</feature>
<dbReference type="InterPro" id="IPR009008">
    <property type="entry name" value="Val/Leu/Ile-tRNA-synth_edit"/>
</dbReference>
<dbReference type="CDD" id="cd07958">
    <property type="entry name" value="Anticodon_Ia_Leu_BEm"/>
    <property type="match status" value="1"/>
</dbReference>
<dbReference type="HAMAP" id="MF_00049_B">
    <property type="entry name" value="Leu_tRNA_synth_B"/>
    <property type="match status" value="1"/>
</dbReference>
<dbReference type="InterPro" id="IPR025709">
    <property type="entry name" value="Leu_tRNA-synth_edit"/>
</dbReference>
<dbReference type="CDD" id="cd00812">
    <property type="entry name" value="LeuRS_core"/>
    <property type="match status" value="1"/>
</dbReference>
<dbReference type="GO" id="GO:0002161">
    <property type="term" value="F:aminoacyl-tRNA deacylase activity"/>
    <property type="evidence" value="ECO:0007669"/>
    <property type="project" value="InterPro"/>
</dbReference>
<comment type="similarity">
    <text evidence="1 9 10">Belongs to the class-I aminoacyl-tRNA synthetase family.</text>
</comment>
<evidence type="ECO:0000259" key="11">
    <source>
        <dbReference type="Pfam" id="PF00133"/>
    </source>
</evidence>
<dbReference type="Proteomes" id="UP000528286">
    <property type="component" value="Unassembled WGS sequence"/>
</dbReference>
<evidence type="ECO:0000256" key="8">
    <source>
        <dbReference type="ARBA" id="ARBA00047469"/>
    </source>
</evidence>
<dbReference type="InterPro" id="IPR014729">
    <property type="entry name" value="Rossmann-like_a/b/a_fold"/>
</dbReference>
<evidence type="ECO:0000259" key="12">
    <source>
        <dbReference type="Pfam" id="PF08264"/>
    </source>
</evidence>
<evidence type="ECO:0000256" key="10">
    <source>
        <dbReference type="RuleBase" id="RU363035"/>
    </source>
</evidence>